<dbReference type="RefSeq" id="WP_104370478.1">
    <property type="nucleotide sequence ID" value="NZ_BFAV01000003.1"/>
</dbReference>
<keyword evidence="1" id="KW-1133">Transmembrane helix</keyword>
<sequence length="130" mass="14312">MVEIRKGCRDIGVLTVSFSAINLIGIFVVFRLLNNSLAPDPVFAKQIKGALVTVALFITVINLLLGYLSMLKYKHSPSVKSYNTAVSCIILIGLILLALCSYLLFNYIYSLEHQLISSGGAWSFSFSTCR</sequence>
<organism evidence="2 3">
    <name type="scientific">Desulfocucumis palustris</name>
    <dbReference type="NCBI Taxonomy" id="1898651"/>
    <lineage>
        <taxon>Bacteria</taxon>
        <taxon>Bacillati</taxon>
        <taxon>Bacillota</taxon>
        <taxon>Clostridia</taxon>
        <taxon>Eubacteriales</taxon>
        <taxon>Desulfocucumaceae</taxon>
        <taxon>Desulfocucumis</taxon>
    </lineage>
</organism>
<evidence type="ECO:0000256" key="1">
    <source>
        <dbReference type="SAM" id="Phobius"/>
    </source>
</evidence>
<keyword evidence="1" id="KW-0472">Membrane</keyword>
<reference evidence="3" key="1">
    <citation type="submission" date="2018-02" db="EMBL/GenBank/DDBJ databases">
        <title>Genome sequence of Desulfocucumis palustris strain NAW-5.</title>
        <authorList>
            <person name="Watanabe M."/>
            <person name="Kojima H."/>
            <person name="Fukui M."/>
        </authorList>
    </citation>
    <scope>NUCLEOTIDE SEQUENCE [LARGE SCALE GENOMIC DNA]</scope>
    <source>
        <strain evidence="3">NAW-5</strain>
    </source>
</reference>
<comment type="caution">
    <text evidence="2">The sequence shown here is derived from an EMBL/GenBank/DDBJ whole genome shotgun (WGS) entry which is preliminary data.</text>
</comment>
<feature type="transmembrane region" description="Helical" evidence="1">
    <location>
        <begin position="12"/>
        <end position="30"/>
    </location>
</feature>
<keyword evidence="3" id="KW-1185">Reference proteome</keyword>
<evidence type="ECO:0000313" key="2">
    <source>
        <dbReference type="EMBL" id="GBF31871.1"/>
    </source>
</evidence>
<feature type="transmembrane region" description="Helical" evidence="1">
    <location>
        <begin position="50"/>
        <end position="70"/>
    </location>
</feature>
<protein>
    <submittedName>
        <fullName evidence="2">Uncharacterized protein</fullName>
    </submittedName>
</protein>
<proteinExistence type="predicted"/>
<dbReference type="AlphaFoldDB" id="A0A2L2XDH0"/>
<feature type="transmembrane region" description="Helical" evidence="1">
    <location>
        <begin position="82"/>
        <end position="105"/>
    </location>
</feature>
<evidence type="ECO:0000313" key="3">
    <source>
        <dbReference type="Proteomes" id="UP000239549"/>
    </source>
</evidence>
<keyword evidence="1" id="KW-0812">Transmembrane</keyword>
<name>A0A2L2XDH0_9FIRM</name>
<dbReference type="Proteomes" id="UP000239549">
    <property type="component" value="Unassembled WGS sequence"/>
</dbReference>
<dbReference type="EMBL" id="BFAV01000003">
    <property type="protein sequence ID" value="GBF31871.1"/>
    <property type="molecule type" value="Genomic_DNA"/>
</dbReference>
<accession>A0A2L2XDH0</accession>
<gene>
    <name evidence="2" type="ORF">DCCM_0055</name>
</gene>